<evidence type="ECO:0000313" key="1">
    <source>
        <dbReference type="EMBL" id="KAK6928462.1"/>
    </source>
</evidence>
<proteinExistence type="predicted"/>
<reference evidence="1 2" key="1">
    <citation type="submission" date="2023-12" db="EMBL/GenBank/DDBJ databases">
        <title>A high-quality genome assembly for Dillenia turbinata (Dilleniales).</title>
        <authorList>
            <person name="Chanderbali A."/>
        </authorList>
    </citation>
    <scope>NUCLEOTIDE SEQUENCE [LARGE SCALE GENOMIC DNA]</scope>
    <source>
        <strain evidence="1">LSX21</strain>
        <tissue evidence="1">Leaf</tissue>
    </source>
</reference>
<dbReference type="AlphaFoldDB" id="A0AAN8VFM1"/>
<sequence length="91" mass="10018">MLTWRVVDDGLSGLIFDGYSATEILDHLSYDAAGKNKNNGGGNESDEIESEQGNKVVIEDIDDDENDDFVSFFDVGHVWDQCVVSDGDEDI</sequence>
<accession>A0AAN8VFM1</accession>
<gene>
    <name evidence="1" type="ORF">RJ641_007053</name>
</gene>
<organism evidence="1 2">
    <name type="scientific">Dillenia turbinata</name>
    <dbReference type="NCBI Taxonomy" id="194707"/>
    <lineage>
        <taxon>Eukaryota</taxon>
        <taxon>Viridiplantae</taxon>
        <taxon>Streptophyta</taxon>
        <taxon>Embryophyta</taxon>
        <taxon>Tracheophyta</taxon>
        <taxon>Spermatophyta</taxon>
        <taxon>Magnoliopsida</taxon>
        <taxon>eudicotyledons</taxon>
        <taxon>Gunneridae</taxon>
        <taxon>Pentapetalae</taxon>
        <taxon>Dilleniales</taxon>
        <taxon>Dilleniaceae</taxon>
        <taxon>Dillenia</taxon>
    </lineage>
</organism>
<comment type="caution">
    <text evidence="1">The sequence shown here is derived from an EMBL/GenBank/DDBJ whole genome shotgun (WGS) entry which is preliminary data.</text>
</comment>
<protein>
    <submittedName>
        <fullName evidence="1">Uncharacterized protein</fullName>
    </submittedName>
</protein>
<dbReference type="EMBL" id="JBAMMX010000014">
    <property type="protein sequence ID" value="KAK6928462.1"/>
    <property type="molecule type" value="Genomic_DNA"/>
</dbReference>
<dbReference type="Proteomes" id="UP001370490">
    <property type="component" value="Unassembled WGS sequence"/>
</dbReference>
<keyword evidence="2" id="KW-1185">Reference proteome</keyword>
<name>A0AAN8VFM1_9MAGN</name>
<evidence type="ECO:0000313" key="2">
    <source>
        <dbReference type="Proteomes" id="UP001370490"/>
    </source>
</evidence>